<dbReference type="RefSeq" id="WP_145380405.1">
    <property type="nucleotide sequence ID" value="NZ_CP036276.1"/>
</dbReference>
<sequence length="156" mass="17219">MTHTSFAAESSTAISQSEALDATAGGTEEGLVFARRDFVADWLQDRLIALDQLRKLEENWDSYGARSVDLTSIAIAAAIIKLLAEVIGICRPNIAASPAGNVGLSWEWEDCSRELDVEILPDISFRYSYLDEENPDLDREGTTRDLNIIANLLTAW</sequence>
<name>A0A517ZYP2_9PLAN</name>
<dbReference type="KEGG" id="sdyn:Mal52_61420"/>
<dbReference type="AlphaFoldDB" id="A0A517ZYP2"/>
<protein>
    <submittedName>
        <fullName evidence="1">Uncharacterized protein</fullName>
    </submittedName>
</protein>
<accession>A0A517ZYP2</accession>
<gene>
    <name evidence="1" type="ORF">Mal52_61420</name>
</gene>
<proteinExistence type="predicted"/>
<evidence type="ECO:0000313" key="1">
    <source>
        <dbReference type="EMBL" id="QDU47607.1"/>
    </source>
</evidence>
<organism evidence="1 2">
    <name type="scientific">Symmachiella dynata</name>
    <dbReference type="NCBI Taxonomy" id="2527995"/>
    <lineage>
        <taxon>Bacteria</taxon>
        <taxon>Pseudomonadati</taxon>
        <taxon>Planctomycetota</taxon>
        <taxon>Planctomycetia</taxon>
        <taxon>Planctomycetales</taxon>
        <taxon>Planctomycetaceae</taxon>
        <taxon>Symmachiella</taxon>
    </lineage>
</organism>
<keyword evidence="2" id="KW-1185">Reference proteome</keyword>
<dbReference type="EMBL" id="CP036276">
    <property type="protein sequence ID" value="QDU47607.1"/>
    <property type="molecule type" value="Genomic_DNA"/>
</dbReference>
<evidence type="ECO:0000313" key="2">
    <source>
        <dbReference type="Proteomes" id="UP000319383"/>
    </source>
</evidence>
<dbReference type="Proteomes" id="UP000319383">
    <property type="component" value="Chromosome"/>
</dbReference>
<reference evidence="1 2" key="1">
    <citation type="submission" date="2019-02" db="EMBL/GenBank/DDBJ databases">
        <title>Deep-cultivation of Planctomycetes and their phenomic and genomic characterization uncovers novel biology.</title>
        <authorList>
            <person name="Wiegand S."/>
            <person name="Jogler M."/>
            <person name="Boedeker C."/>
            <person name="Pinto D."/>
            <person name="Vollmers J."/>
            <person name="Rivas-Marin E."/>
            <person name="Kohn T."/>
            <person name="Peeters S.H."/>
            <person name="Heuer A."/>
            <person name="Rast P."/>
            <person name="Oberbeckmann S."/>
            <person name="Bunk B."/>
            <person name="Jeske O."/>
            <person name="Meyerdierks A."/>
            <person name="Storesund J.E."/>
            <person name="Kallscheuer N."/>
            <person name="Luecker S."/>
            <person name="Lage O.M."/>
            <person name="Pohl T."/>
            <person name="Merkel B.J."/>
            <person name="Hornburger P."/>
            <person name="Mueller R.-W."/>
            <person name="Bruemmer F."/>
            <person name="Labrenz M."/>
            <person name="Spormann A.M."/>
            <person name="Op den Camp H."/>
            <person name="Overmann J."/>
            <person name="Amann R."/>
            <person name="Jetten M.S.M."/>
            <person name="Mascher T."/>
            <person name="Medema M.H."/>
            <person name="Devos D.P."/>
            <person name="Kaster A.-K."/>
            <person name="Ovreas L."/>
            <person name="Rohde M."/>
            <person name="Galperin M.Y."/>
            <person name="Jogler C."/>
        </authorList>
    </citation>
    <scope>NUCLEOTIDE SEQUENCE [LARGE SCALE GENOMIC DNA]</scope>
    <source>
        <strain evidence="1 2">Mal52</strain>
    </source>
</reference>